<dbReference type="GO" id="GO:0015288">
    <property type="term" value="F:porin activity"/>
    <property type="evidence" value="ECO:0007669"/>
    <property type="project" value="UniProtKB-KW"/>
</dbReference>
<evidence type="ECO:0000256" key="6">
    <source>
        <dbReference type="ARBA" id="ARBA00023065"/>
    </source>
</evidence>
<evidence type="ECO:0000313" key="12">
    <source>
        <dbReference type="EMBL" id="MBB6168535.1"/>
    </source>
</evidence>
<sequence>MSDKAAALEAAVFFCADPAKPRRPGLDQAVRLWIDGSLIVRGTDMARTACRIVALIVAGAAIAAGAPSAGADERMRLPPPSRGSSVGHCAIHGPGFVQIAGTDTCVRLGGQVRAEGLTRNGTSGTLTRGRATLDVRIPTGLGPMRGYVSGTVNGN</sequence>
<evidence type="ECO:0000256" key="7">
    <source>
        <dbReference type="ARBA" id="ARBA00023114"/>
    </source>
</evidence>
<evidence type="ECO:0000256" key="5">
    <source>
        <dbReference type="ARBA" id="ARBA00022729"/>
    </source>
</evidence>
<comment type="domain">
    <text evidence="10">Consists of 16-stranded beta-barrel sheets, with large surface-exposed loops, that form a transmembrane pore at the center of each barrel. The pore is partially ocluded by a peptide loop that folds into the pore lumen.</text>
</comment>
<evidence type="ECO:0000256" key="10">
    <source>
        <dbReference type="RuleBase" id="RU364005"/>
    </source>
</evidence>
<comment type="caution">
    <text evidence="12">The sequence shown here is derived from an EMBL/GenBank/DDBJ whole genome shotgun (WGS) entry which is preliminary data.</text>
</comment>
<keyword evidence="5" id="KW-0732">Signal</keyword>
<gene>
    <name evidence="12" type="ORF">HNQ73_002165</name>
</gene>
<accession>A0A841K8A5</accession>
<feature type="transmembrane region" description="Helical" evidence="11">
    <location>
        <begin position="45"/>
        <end position="66"/>
    </location>
</feature>
<evidence type="ECO:0000256" key="8">
    <source>
        <dbReference type="ARBA" id="ARBA00023136"/>
    </source>
</evidence>
<dbReference type="AlphaFoldDB" id="A0A841K8A5"/>
<dbReference type="InterPro" id="IPR003684">
    <property type="entry name" value="Porin_alphabac"/>
</dbReference>
<evidence type="ECO:0000256" key="4">
    <source>
        <dbReference type="ARBA" id="ARBA00022692"/>
    </source>
</evidence>
<proteinExistence type="inferred from homology"/>
<keyword evidence="9 10" id="KW-0998">Cell outer membrane</keyword>
<dbReference type="Pfam" id="PF02530">
    <property type="entry name" value="Porin_2"/>
    <property type="match status" value="1"/>
</dbReference>
<dbReference type="Proteomes" id="UP000588017">
    <property type="component" value="Unassembled WGS sequence"/>
</dbReference>
<organism evidence="12 13">
    <name type="scientific">Chelatococcus composti</name>
    <dbReference type="NCBI Taxonomy" id="1743235"/>
    <lineage>
        <taxon>Bacteria</taxon>
        <taxon>Pseudomonadati</taxon>
        <taxon>Pseudomonadota</taxon>
        <taxon>Alphaproteobacteria</taxon>
        <taxon>Hyphomicrobiales</taxon>
        <taxon>Chelatococcaceae</taxon>
        <taxon>Chelatococcus</taxon>
    </lineage>
</organism>
<evidence type="ECO:0000256" key="1">
    <source>
        <dbReference type="ARBA" id="ARBA00009521"/>
    </source>
</evidence>
<comment type="subcellular location">
    <subcellularLocation>
        <location evidence="10">Cell outer membrane</location>
        <topology evidence="10">Multi-pass membrane protein</topology>
    </subcellularLocation>
</comment>
<protein>
    <recommendedName>
        <fullName evidence="10">Porin</fullName>
    </recommendedName>
</protein>
<keyword evidence="11" id="KW-1133">Transmembrane helix</keyword>
<name>A0A841K8A5_9HYPH</name>
<evidence type="ECO:0000256" key="9">
    <source>
        <dbReference type="ARBA" id="ARBA00023237"/>
    </source>
</evidence>
<comment type="similarity">
    <text evidence="1 10">Belongs to the alphaproteobacteria porin family.</text>
</comment>
<keyword evidence="2 10" id="KW-0813">Transport</keyword>
<evidence type="ECO:0000256" key="11">
    <source>
        <dbReference type="SAM" id="Phobius"/>
    </source>
</evidence>
<keyword evidence="8 10" id="KW-0472">Membrane</keyword>
<keyword evidence="13" id="KW-1185">Reference proteome</keyword>
<reference evidence="12 13" key="1">
    <citation type="submission" date="2020-08" db="EMBL/GenBank/DDBJ databases">
        <title>Genomic Encyclopedia of Type Strains, Phase IV (KMG-IV): sequencing the most valuable type-strain genomes for metagenomic binning, comparative biology and taxonomic classification.</title>
        <authorList>
            <person name="Goeker M."/>
        </authorList>
    </citation>
    <scope>NUCLEOTIDE SEQUENCE [LARGE SCALE GENOMIC DNA]</scope>
    <source>
        <strain evidence="12 13">DSM 101465</strain>
    </source>
</reference>
<dbReference type="GO" id="GO:0046930">
    <property type="term" value="C:pore complex"/>
    <property type="evidence" value="ECO:0007669"/>
    <property type="project" value="UniProtKB-KW"/>
</dbReference>
<comment type="function">
    <text evidence="10">Forms passive diffusion pores that allow small molecular weight hydrophilic materials across the outer membrane.</text>
</comment>
<keyword evidence="7 10" id="KW-0626">Porin</keyword>
<keyword evidence="4 10" id="KW-0812">Transmembrane</keyword>
<dbReference type="RefSeq" id="WP_183334835.1">
    <property type="nucleotide sequence ID" value="NZ_BMHX01000004.1"/>
</dbReference>
<keyword evidence="6 10" id="KW-0406">Ion transport</keyword>
<dbReference type="GO" id="GO:0006811">
    <property type="term" value="P:monoatomic ion transport"/>
    <property type="evidence" value="ECO:0007669"/>
    <property type="project" value="UniProtKB-KW"/>
</dbReference>
<evidence type="ECO:0000313" key="13">
    <source>
        <dbReference type="Proteomes" id="UP000588017"/>
    </source>
</evidence>
<evidence type="ECO:0000256" key="3">
    <source>
        <dbReference type="ARBA" id="ARBA00022452"/>
    </source>
</evidence>
<evidence type="ECO:0000256" key="2">
    <source>
        <dbReference type="ARBA" id="ARBA00022448"/>
    </source>
</evidence>
<dbReference type="GO" id="GO:0009279">
    <property type="term" value="C:cell outer membrane"/>
    <property type="evidence" value="ECO:0007669"/>
    <property type="project" value="UniProtKB-SubCell"/>
</dbReference>
<keyword evidence="3 10" id="KW-1134">Transmembrane beta strand</keyword>
<dbReference type="EMBL" id="JACHEH010000004">
    <property type="protein sequence ID" value="MBB6168535.1"/>
    <property type="molecule type" value="Genomic_DNA"/>
</dbReference>